<evidence type="ECO:0000256" key="2">
    <source>
        <dbReference type="ARBA" id="ARBA00023136"/>
    </source>
</evidence>
<evidence type="ECO:0000256" key="3">
    <source>
        <dbReference type="ARBA" id="ARBA00023319"/>
    </source>
</evidence>
<dbReference type="Gene3D" id="2.60.40.10">
    <property type="entry name" value="Immunoglobulins"/>
    <property type="match status" value="1"/>
</dbReference>
<dbReference type="Proteomes" id="UP000297703">
    <property type="component" value="Unassembled WGS sequence"/>
</dbReference>
<dbReference type="GO" id="GO:0001817">
    <property type="term" value="P:regulation of cytokine production"/>
    <property type="evidence" value="ECO:0007669"/>
    <property type="project" value="TreeGrafter"/>
</dbReference>
<dbReference type="AlphaFoldDB" id="A0A4D9EV80"/>
<organism evidence="4 5">
    <name type="scientific">Platysternon megacephalum</name>
    <name type="common">big-headed turtle</name>
    <dbReference type="NCBI Taxonomy" id="55544"/>
    <lineage>
        <taxon>Eukaryota</taxon>
        <taxon>Metazoa</taxon>
        <taxon>Chordata</taxon>
        <taxon>Craniata</taxon>
        <taxon>Vertebrata</taxon>
        <taxon>Euteleostomi</taxon>
        <taxon>Archelosauria</taxon>
        <taxon>Testudinata</taxon>
        <taxon>Testudines</taxon>
        <taxon>Cryptodira</taxon>
        <taxon>Durocryptodira</taxon>
        <taxon>Testudinoidea</taxon>
        <taxon>Platysternidae</taxon>
        <taxon>Platysternon</taxon>
    </lineage>
</organism>
<reference evidence="4 5" key="1">
    <citation type="submission" date="2019-04" db="EMBL/GenBank/DDBJ databases">
        <title>Draft genome of the big-headed turtle Platysternon megacephalum.</title>
        <authorList>
            <person name="Gong S."/>
        </authorList>
    </citation>
    <scope>NUCLEOTIDE SEQUENCE [LARGE SCALE GENOMIC DNA]</scope>
    <source>
        <strain evidence="4">DO16091913</strain>
        <tissue evidence="4">Muscle</tissue>
    </source>
</reference>
<proteinExistence type="predicted"/>
<evidence type="ECO:0000313" key="5">
    <source>
        <dbReference type="Proteomes" id="UP000297703"/>
    </source>
</evidence>
<name>A0A4D9EV80_9SAUR</name>
<evidence type="ECO:0000256" key="1">
    <source>
        <dbReference type="ARBA" id="ARBA00004370"/>
    </source>
</evidence>
<keyword evidence="5" id="KW-1185">Reference proteome</keyword>
<sequence>MNLQDVTLTWQKEPARAEALVVHSQYYRREQLAKQDEVYRNQTWLDPEGLAQGNASLRGVRTQDEGVYLCHITSELGWTSEHWELRVGGECWGCCILGWAWLMQCGSVSPSSGSSLLGTLLVSSLSEFPPRPLSTRLPKNSVPCHTSSLRCFYLAHSNATLS</sequence>
<dbReference type="GO" id="GO:0050852">
    <property type="term" value="P:T cell receptor signaling pathway"/>
    <property type="evidence" value="ECO:0007669"/>
    <property type="project" value="TreeGrafter"/>
</dbReference>
<protein>
    <submittedName>
        <fullName evidence="4">V-set domain-containing T-cell activation inhibitor 1</fullName>
    </submittedName>
</protein>
<dbReference type="InterPro" id="IPR036179">
    <property type="entry name" value="Ig-like_dom_sf"/>
</dbReference>
<dbReference type="GO" id="GO:0005102">
    <property type="term" value="F:signaling receptor binding"/>
    <property type="evidence" value="ECO:0007669"/>
    <property type="project" value="TreeGrafter"/>
</dbReference>
<comment type="subcellular location">
    <subcellularLocation>
        <location evidence="1">Membrane</location>
    </subcellularLocation>
</comment>
<dbReference type="GO" id="GO:0009897">
    <property type="term" value="C:external side of plasma membrane"/>
    <property type="evidence" value="ECO:0007669"/>
    <property type="project" value="TreeGrafter"/>
</dbReference>
<dbReference type="EMBL" id="QXTE01000036">
    <property type="protein sequence ID" value="TFK11088.1"/>
    <property type="molecule type" value="Genomic_DNA"/>
</dbReference>
<dbReference type="SUPFAM" id="SSF48726">
    <property type="entry name" value="Immunoglobulin"/>
    <property type="match status" value="1"/>
</dbReference>
<dbReference type="STRING" id="55544.A0A4D9EV80"/>
<dbReference type="PANTHER" id="PTHR24100">
    <property type="entry name" value="BUTYROPHILIN"/>
    <property type="match status" value="1"/>
</dbReference>
<dbReference type="OrthoDB" id="9983389at2759"/>
<reference evidence="4 5" key="2">
    <citation type="submission" date="2019-04" db="EMBL/GenBank/DDBJ databases">
        <title>The genome sequence of big-headed turtle.</title>
        <authorList>
            <person name="Gong S."/>
        </authorList>
    </citation>
    <scope>NUCLEOTIDE SEQUENCE [LARGE SCALE GENOMIC DNA]</scope>
    <source>
        <strain evidence="4">DO16091913</strain>
        <tissue evidence="4">Muscle</tissue>
    </source>
</reference>
<comment type="caution">
    <text evidence="4">The sequence shown here is derived from an EMBL/GenBank/DDBJ whole genome shotgun (WGS) entry which is preliminary data.</text>
</comment>
<keyword evidence="2" id="KW-0472">Membrane</keyword>
<evidence type="ECO:0000313" key="4">
    <source>
        <dbReference type="EMBL" id="TFK11088.1"/>
    </source>
</evidence>
<dbReference type="InterPro" id="IPR050504">
    <property type="entry name" value="IgSF_BTN/MOG"/>
</dbReference>
<keyword evidence="3" id="KW-0393">Immunoglobulin domain</keyword>
<gene>
    <name evidence="4" type="ORF">DR999_PMT05678</name>
</gene>
<dbReference type="InterPro" id="IPR013783">
    <property type="entry name" value="Ig-like_fold"/>
</dbReference>
<accession>A0A4D9EV80</accession>